<sequence>MDKNTFMRELERSLSVLQESELRDILSEYEQHIDMKVKSGLSEEEAIADFGSIPELTAEILEAYHVRADFGPGQRDGDGWRAAEDGQNDGDGSSEDQGDGEKERRAAETWKARAAGFFSELGRRAVKLARRAGRWVSDVFVFWRELLGRPFRRFSRFWKQRREEQLYLTDGSMEMENAGKKRGNAGVSLGRTAGSFGRRLAGMAKRCFNSLIRLTVWTARLFWNGTWIFLAGCMGGTGLMFLFGLGVLAVLMVQGYPVAGVTLGCLGATVSLFSAAGLAMTLRWKKKKKGPGAVSQWENGEARETEAEHESGCGKEGGQYA</sequence>
<dbReference type="RefSeq" id="WP_158357678.1">
    <property type="nucleotide sequence ID" value="NZ_JAOQJF010000005.1"/>
</dbReference>
<feature type="region of interest" description="Disordered" evidence="1">
    <location>
        <begin position="291"/>
        <end position="321"/>
    </location>
</feature>
<dbReference type="Pfam" id="PF22564">
    <property type="entry name" value="HAAS"/>
    <property type="match status" value="1"/>
</dbReference>
<reference evidence="3 4" key="1">
    <citation type="journal article" date="2021" name="ISME Commun">
        <title>Automated analysis of genomic sequences facilitates high-throughput and comprehensive description of bacteria.</title>
        <authorList>
            <person name="Hitch T.C.A."/>
        </authorList>
    </citation>
    <scope>NUCLEOTIDE SEQUENCE [LARGE SCALE GENOMIC DNA]</scope>
    <source>
        <strain evidence="4">f_CCE</strain>
    </source>
</reference>
<name>A0ABT2UWH3_9FIRM</name>
<feature type="compositionally biased region" description="Basic and acidic residues" evidence="1">
    <location>
        <begin position="75"/>
        <end position="84"/>
    </location>
</feature>
<feature type="transmembrane region" description="Helical" evidence="2">
    <location>
        <begin position="227"/>
        <end position="252"/>
    </location>
</feature>
<organism evidence="3 4">
    <name type="scientific">Alitiscatomonas aceti</name>
    <dbReference type="NCBI Taxonomy" id="2981724"/>
    <lineage>
        <taxon>Bacteria</taxon>
        <taxon>Bacillati</taxon>
        <taxon>Bacillota</taxon>
        <taxon>Clostridia</taxon>
        <taxon>Lachnospirales</taxon>
        <taxon>Lachnospiraceae</taxon>
        <taxon>Alitiscatomonas</taxon>
    </lineage>
</organism>
<keyword evidence="2" id="KW-0472">Membrane</keyword>
<feature type="transmembrane region" description="Helical" evidence="2">
    <location>
        <begin position="258"/>
        <end position="279"/>
    </location>
</feature>
<comment type="caution">
    <text evidence="3">The sequence shown here is derived from an EMBL/GenBank/DDBJ whole genome shotgun (WGS) entry which is preliminary data.</text>
</comment>
<evidence type="ECO:0000313" key="3">
    <source>
        <dbReference type="EMBL" id="MCU6799008.1"/>
    </source>
</evidence>
<feature type="region of interest" description="Disordered" evidence="1">
    <location>
        <begin position="72"/>
        <end position="106"/>
    </location>
</feature>
<dbReference type="Proteomes" id="UP001652395">
    <property type="component" value="Unassembled WGS sequence"/>
</dbReference>
<protein>
    <submittedName>
        <fullName evidence="3">DUF1700 domain-containing protein</fullName>
    </submittedName>
</protein>
<keyword evidence="4" id="KW-1185">Reference proteome</keyword>
<keyword evidence="2" id="KW-1133">Transmembrane helix</keyword>
<feature type="compositionally biased region" description="Basic and acidic residues" evidence="1">
    <location>
        <begin position="300"/>
        <end position="313"/>
    </location>
</feature>
<keyword evidence="2" id="KW-0812">Transmembrane</keyword>
<accession>A0ABT2UWH3</accession>
<feature type="compositionally biased region" description="Acidic residues" evidence="1">
    <location>
        <begin position="86"/>
        <end position="98"/>
    </location>
</feature>
<evidence type="ECO:0000256" key="1">
    <source>
        <dbReference type="SAM" id="MobiDB-lite"/>
    </source>
</evidence>
<dbReference type="EMBL" id="JAOQJF010000005">
    <property type="protein sequence ID" value="MCU6799008.1"/>
    <property type="molecule type" value="Genomic_DNA"/>
</dbReference>
<evidence type="ECO:0000256" key="2">
    <source>
        <dbReference type="SAM" id="Phobius"/>
    </source>
</evidence>
<evidence type="ECO:0000313" key="4">
    <source>
        <dbReference type="Proteomes" id="UP001652395"/>
    </source>
</evidence>
<proteinExistence type="predicted"/>
<gene>
    <name evidence="3" type="ORF">OCV69_03520</name>
</gene>